<feature type="compositionally biased region" description="Polar residues" evidence="6">
    <location>
        <begin position="1"/>
        <end position="11"/>
    </location>
</feature>
<dbReference type="Proteomes" id="UP000199727">
    <property type="component" value="Unassembled WGS sequence"/>
</dbReference>
<comment type="caution">
    <text evidence="7">The sequence shown here is derived from an EMBL/GenBank/DDBJ whole genome shotgun (WGS) entry which is preliminary data.</text>
</comment>
<dbReference type="GO" id="GO:0010468">
    <property type="term" value="P:regulation of gene expression"/>
    <property type="evidence" value="ECO:0007669"/>
    <property type="project" value="UniProtKB-ARBA"/>
</dbReference>
<gene>
    <name evidence="7" type="ORF">C361_04324</name>
</gene>
<dbReference type="AlphaFoldDB" id="A0A854QBB3"/>
<evidence type="ECO:0000256" key="5">
    <source>
        <dbReference type="ARBA" id="ARBA00023242"/>
    </source>
</evidence>
<sequence length="503" mass="55424">MTTSLQNQLTQHIPRKTSSPLSSPSSSVGRGMPIATTSPARNGPSGSPATSSTLPLTDDESELTEEEEPGITPAEDNDPDDEAEEDNAPDDPADNRMNRSESQATTTSLTPPPSDPGTASPVNTSRIISSDIPASNIHILSGSMIPKDYSHNRNTDQIIPFSHTNKGSNGDEDVTMRPAEDDDEGSDQGTVNGMMDGTEEDLLQIPIQRLEEATELADIGKMTVPAFADAEAHMEEYGWIEPPAPETIPPTLLKQSSHAPPLPPSALRQLLLVEVKLAELRDCLYLERMEEAAAEEEMILEGEFGLPRRKISWHLGTYPALKCLYKTLDERRERLHEGASRRFEAQLAEFRRMRDAERHLIWSTWTEERDKLHWDEFQTTWSKRRKLAREKGLIETTRLTKPVPSPDHPHHIHRFDWYQDAVPAPLGGDIAQMEALAMSRRPPPILPLAPHASPAALPSSYIATGTGQHSSIASDGPNIYTAFGRTPRPTNTSLEFTAATAAI</sequence>
<comment type="subcellular location">
    <subcellularLocation>
        <location evidence="1">Nucleus</location>
    </subcellularLocation>
</comment>
<evidence type="ECO:0000313" key="7">
    <source>
        <dbReference type="EMBL" id="OXG18203.1"/>
    </source>
</evidence>
<feature type="compositionally biased region" description="Polar residues" evidence="6">
    <location>
        <begin position="35"/>
        <end position="52"/>
    </location>
</feature>
<organism evidence="7 8">
    <name type="scientific">Cryptococcus neoformans Tu259-1</name>
    <dbReference type="NCBI Taxonomy" id="1230072"/>
    <lineage>
        <taxon>Eukaryota</taxon>
        <taxon>Fungi</taxon>
        <taxon>Dikarya</taxon>
        <taxon>Basidiomycota</taxon>
        <taxon>Agaricomycotina</taxon>
        <taxon>Tremellomycetes</taxon>
        <taxon>Tremellales</taxon>
        <taxon>Cryptococcaceae</taxon>
        <taxon>Cryptococcus</taxon>
        <taxon>Cryptococcus neoformans species complex</taxon>
    </lineage>
</organism>
<dbReference type="InterPro" id="IPR013907">
    <property type="entry name" value="Sds3"/>
</dbReference>
<evidence type="ECO:0000256" key="4">
    <source>
        <dbReference type="ARBA" id="ARBA00023163"/>
    </source>
</evidence>
<keyword evidence="3" id="KW-0805">Transcription regulation</keyword>
<keyword evidence="4" id="KW-0804">Transcription</keyword>
<feature type="compositionally biased region" description="Low complexity" evidence="6">
    <location>
        <begin position="18"/>
        <end position="27"/>
    </location>
</feature>
<name>A0A854QBB3_CRYNE</name>
<evidence type="ECO:0000256" key="6">
    <source>
        <dbReference type="SAM" id="MobiDB-lite"/>
    </source>
</evidence>
<reference evidence="7 8" key="1">
    <citation type="submission" date="2017-06" db="EMBL/GenBank/DDBJ databases">
        <title>Global population genomics of the pathogenic fungus Cryptococcus neoformans var. grubii.</title>
        <authorList>
            <person name="Cuomo C."/>
            <person name="Litvintseva A."/>
            <person name="Chen Y."/>
            <person name="Young S."/>
            <person name="Zeng Q."/>
            <person name="Chapman S."/>
            <person name="Gujja S."/>
            <person name="Saif S."/>
            <person name="Birren B."/>
        </authorList>
    </citation>
    <scope>NUCLEOTIDE SEQUENCE [LARGE SCALE GENOMIC DNA]</scope>
    <source>
        <strain evidence="7 8">Tu259-1</strain>
    </source>
</reference>
<proteinExistence type="predicted"/>
<keyword evidence="5" id="KW-0539">Nucleus</keyword>
<feature type="compositionally biased region" description="Acidic residues" evidence="6">
    <location>
        <begin position="57"/>
        <end position="92"/>
    </location>
</feature>
<dbReference type="EMBL" id="AMKT01000056">
    <property type="protein sequence ID" value="OXG18203.1"/>
    <property type="molecule type" value="Genomic_DNA"/>
</dbReference>
<dbReference type="PANTHER" id="PTHR21964">
    <property type="entry name" value="BREAST CANCER METASTASIS-SUPPRESSOR 1"/>
    <property type="match status" value="1"/>
</dbReference>
<evidence type="ECO:0000256" key="2">
    <source>
        <dbReference type="ARBA" id="ARBA00022491"/>
    </source>
</evidence>
<dbReference type="SMART" id="SM01401">
    <property type="entry name" value="Sds3"/>
    <property type="match status" value="1"/>
</dbReference>
<dbReference type="GO" id="GO:0005654">
    <property type="term" value="C:nucleoplasm"/>
    <property type="evidence" value="ECO:0007669"/>
    <property type="project" value="UniProtKB-ARBA"/>
</dbReference>
<dbReference type="Pfam" id="PF08598">
    <property type="entry name" value="Sds3"/>
    <property type="match status" value="1"/>
</dbReference>
<dbReference type="OrthoDB" id="20886at2759"/>
<keyword evidence="2" id="KW-0678">Repressor</keyword>
<evidence type="ECO:0000256" key="3">
    <source>
        <dbReference type="ARBA" id="ARBA00023015"/>
    </source>
</evidence>
<feature type="region of interest" description="Disordered" evidence="6">
    <location>
        <begin position="1"/>
        <end position="125"/>
    </location>
</feature>
<evidence type="ECO:0000256" key="1">
    <source>
        <dbReference type="ARBA" id="ARBA00004123"/>
    </source>
</evidence>
<protein>
    <submittedName>
        <fullName evidence="7">Uncharacterized protein</fullName>
    </submittedName>
</protein>
<accession>A0A854QBB3</accession>
<feature type="region of interest" description="Disordered" evidence="6">
    <location>
        <begin position="151"/>
        <end position="188"/>
    </location>
</feature>
<evidence type="ECO:0000313" key="8">
    <source>
        <dbReference type="Proteomes" id="UP000199727"/>
    </source>
</evidence>